<keyword evidence="1" id="KW-1133">Transmembrane helix</keyword>
<keyword evidence="1" id="KW-0472">Membrane</keyword>
<dbReference type="EMBL" id="UYWW01005262">
    <property type="protein sequence ID" value="VDM14029.1"/>
    <property type="molecule type" value="Genomic_DNA"/>
</dbReference>
<keyword evidence="3" id="KW-1185">Reference proteome</keyword>
<evidence type="ECO:0000313" key="2">
    <source>
        <dbReference type="EMBL" id="VDM14029.1"/>
    </source>
</evidence>
<keyword evidence="1" id="KW-0812">Transmembrane</keyword>
<name>A0A3P7ED74_WUCBA</name>
<accession>A0A3P7ED74</accession>
<reference evidence="2 3" key="1">
    <citation type="submission" date="2018-11" db="EMBL/GenBank/DDBJ databases">
        <authorList>
            <consortium name="Pathogen Informatics"/>
        </authorList>
    </citation>
    <scope>NUCLEOTIDE SEQUENCE [LARGE SCALE GENOMIC DNA]</scope>
</reference>
<dbReference type="InParanoid" id="A0A3P7ED74"/>
<protein>
    <submittedName>
        <fullName evidence="2">Uncharacterized protein</fullName>
    </submittedName>
</protein>
<evidence type="ECO:0000313" key="3">
    <source>
        <dbReference type="Proteomes" id="UP000270924"/>
    </source>
</evidence>
<sequence length="53" mass="6341">MGKRWICSYGAKQREYVPYRFHGFISYLILIKFDIGRYLLHQGLTYDVLLIIA</sequence>
<gene>
    <name evidence="2" type="ORF">WBA_LOCUS7415</name>
</gene>
<proteinExistence type="predicted"/>
<organism evidence="2 3">
    <name type="scientific">Wuchereria bancrofti</name>
    <dbReference type="NCBI Taxonomy" id="6293"/>
    <lineage>
        <taxon>Eukaryota</taxon>
        <taxon>Metazoa</taxon>
        <taxon>Ecdysozoa</taxon>
        <taxon>Nematoda</taxon>
        <taxon>Chromadorea</taxon>
        <taxon>Rhabditida</taxon>
        <taxon>Spirurina</taxon>
        <taxon>Spiruromorpha</taxon>
        <taxon>Filarioidea</taxon>
        <taxon>Onchocercidae</taxon>
        <taxon>Wuchereria</taxon>
    </lineage>
</organism>
<evidence type="ECO:0000256" key="1">
    <source>
        <dbReference type="SAM" id="Phobius"/>
    </source>
</evidence>
<dbReference type="AlphaFoldDB" id="A0A3P7ED74"/>
<feature type="transmembrane region" description="Helical" evidence="1">
    <location>
        <begin position="21"/>
        <end position="40"/>
    </location>
</feature>
<dbReference type="Proteomes" id="UP000270924">
    <property type="component" value="Unassembled WGS sequence"/>
</dbReference>